<gene>
    <name evidence="1" type="ORF">Sradi_6412300</name>
</gene>
<sequence>MVRSPSRKGGGLAIEGRGLRFSLVSLWIGRSAPSSHGCKPYARRRGSTSFVGGRHVICPIG</sequence>
<dbReference type="EMBL" id="JACGWJ010000030">
    <property type="protein sequence ID" value="KAL0301355.1"/>
    <property type="molecule type" value="Genomic_DNA"/>
</dbReference>
<proteinExistence type="predicted"/>
<evidence type="ECO:0000313" key="1">
    <source>
        <dbReference type="EMBL" id="KAL0301355.1"/>
    </source>
</evidence>
<organism evidence="1">
    <name type="scientific">Sesamum radiatum</name>
    <name type="common">Black benniseed</name>
    <dbReference type="NCBI Taxonomy" id="300843"/>
    <lineage>
        <taxon>Eukaryota</taxon>
        <taxon>Viridiplantae</taxon>
        <taxon>Streptophyta</taxon>
        <taxon>Embryophyta</taxon>
        <taxon>Tracheophyta</taxon>
        <taxon>Spermatophyta</taxon>
        <taxon>Magnoliopsida</taxon>
        <taxon>eudicotyledons</taxon>
        <taxon>Gunneridae</taxon>
        <taxon>Pentapetalae</taxon>
        <taxon>asterids</taxon>
        <taxon>lamiids</taxon>
        <taxon>Lamiales</taxon>
        <taxon>Pedaliaceae</taxon>
        <taxon>Sesamum</taxon>
    </lineage>
</organism>
<dbReference type="AlphaFoldDB" id="A0AAW2K322"/>
<name>A0AAW2K322_SESRA</name>
<comment type="caution">
    <text evidence="1">The sequence shown here is derived from an EMBL/GenBank/DDBJ whole genome shotgun (WGS) entry which is preliminary data.</text>
</comment>
<reference evidence="1" key="2">
    <citation type="journal article" date="2024" name="Plant">
        <title>Genomic evolution and insights into agronomic trait innovations of Sesamum species.</title>
        <authorList>
            <person name="Miao H."/>
            <person name="Wang L."/>
            <person name="Qu L."/>
            <person name="Liu H."/>
            <person name="Sun Y."/>
            <person name="Le M."/>
            <person name="Wang Q."/>
            <person name="Wei S."/>
            <person name="Zheng Y."/>
            <person name="Lin W."/>
            <person name="Duan Y."/>
            <person name="Cao H."/>
            <person name="Xiong S."/>
            <person name="Wang X."/>
            <person name="Wei L."/>
            <person name="Li C."/>
            <person name="Ma Q."/>
            <person name="Ju M."/>
            <person name="Zhao R."/>
            <person name="Li G."/>
            <person name="Mu C."/>
            <person name="Tian Q."/>
            <person name="Mei H."/>
            <person name="Zhang T."/>
            <person name="Gao T."/>
            <person name="Zhang H."/>
        </authorList>
    </citation>
    <scope>NUCLEOTIDE SEQUENCE</scope>
    <source>
        <strain evidence="1">G02</strain>
    </source>
</reference>
<reference evidence="1" key="1">
    <citation type="submission" date="2020-06" db="EMBL/GenBank/DDBJ databases">
        <authorList>
            <person name="Li T."/>
            <person name="Hu X."/>
            <person name="Zhang T."/>
            <person name="Song X."/>
            <person name="Zhang H."/>
            <person name="Dai N."/>
            <person name="Sheng W."/>
            <person name="Hou X."/>
            <person name="Wei L."/>
        </authorList>
    </citation>
    <scope>NUCLEOTIDE SEQUENCE</scope>
    <source>
        <strain evidence="1">G02</strain>
        <tissue evidence="1">Leaf</tissue>
    </source>
</reference>
<protein>
    <submittedName>
        <fullName evidence="1">Uncharacterized protein</fullName>
    </submittedName>
</protein>
<accession>A0AAW2K322</accession>